<feature type="compositionally biased region" description="Polar residues" evidence="1">
    <location>
        <begin position="265"/>
        <end position="276"/>
    </location>
</feature>
<protein>
    <recommendedName>
        <fullName evidence="4">M-phase phosphoprotein 9</fullName>
    </recommendedName>
</protein>
<feature type="compositionally biased region" description="Low complexity" evidence="1">
    <location>
        <begin position="220"/>
        <end position="237"/>
    </location>
</feature>
<evidence type="ECO:0000313" key="2">
    <source>
        <dbReference type="EMBL" id="KAK7804958.1"/>
    </source>
</evidence>
<proteinExistence type="predicted"/>
<dbReference type="PANTHER" id="PTHR14926:SF1">
    <property type="entry name" value="M-PHASE PHOSPHOPROTEIN 9"/>
    <property type="match status" value="1"/>
</dbReference>
<feature type="region of interest" description="Disordered" evidence="1">
    <location>
        <begin position="102"/>
        <end position="121"/>
    </location>
</feature>
<evidence type="ECO:0000313" key="3">
    <source>
        <dbReference type="Proteomes" id="UP001488838"/>
    </source>
</evidence>
<feature type="compositionally biased region" description="Polar residues" evidence="1">
    <location>
        <begin position="110"/>
        <end position="119"/>
    </location>
</feature>
<dbReference type="InterPro" id="IPR026636">
    <property type="entry name" value="MPHOSPH9"/>
</dbReference>
<gene>
    <name evidence="2" type="ORF">U0070_025480</name>
</gene>
<evidence type="ECO:0000256" key="1">
    <source>
        <dbReference type="SAM" id="MobiDB-lite"/>
    </source>
</evidence>
<sequence length="661" mass="72084">MRPTPSGSSLACQRLILINYACDKPRRRPVVSREPIGGGLDLKPHPHAACVALPSLARAARQGTREGACVRRLVPLRSSQLPIVPLSDIGEAQSENGLCKGRGCSPPPTGSGTHASIGNDSDRERFSIMPAALSSPHLSTNGVSSFSGKTGPPVTQGTVEVLAALTQELQNSDRTDSELWKNCEAKWLQLFSVVERQCQEQIVAQQEQFHRQIQLSTASWPSWSSGSVSEQQVSSESQMGCFSENSERNESVTSYPESKGPETQPELSTSHPDCNVDSSSVSSGYGTFCILEMNTHKAKEPPEPMEPEEASKGQHTAPAVQAHAPVGGTAAINFFAQTPEELCAPLKEDVSTFPGEFEHNFLSENKISEVYSGKANSSKSITSWAQKLKQNQQKQAHTEDGYSRPKPGSELNRKPPVETVGLTYWKLEEKDLYHSLPDTLEKTFAPSSLDRPLSQVLTLDPTIHMKPKEKAAGIQPHGFLSALDERISFSPDSVLEPSLCSHSDSDLFSQASHNASQVSGFPKYPSTTKTSPVDTWKSHAFHSESRTSSTVPSLCTITSNDISVRTVDEENTVTVASASVSQSQLPGTANSVPECISLTSLEDPVMLSKIRQNLKEKHARHIADLRAYYESEINSLKQKLEAKDTSAVEEWKKKNEILVDR</sequence>
<reference evidence="2 3" key="1">
    <citation type="journal article" date="2023" name="bioRxiv">
        <title>Conserved and derived expression patterns and positive selection on dental genes reveal complex evolutionary context of ever-growing rodent molars.</title>
        <authorList>
            <person name="Calamari Z.T."/>
            <person name="Song A."/>
            <person name="Cohen E."/>
            <person name="Akter M."/>
            <person name="Roy R.D."/>
            <person name="Hallikas O."/>
            <person name="Christensen M.M."/>
            <person name="Li P."/>
            <person name="Marangoni P."/>
            <person name="Jernvall J."/>
            <person name="Klein O.D."/>
        </authorList>
    </citation>
    <scope>NUCLEOTIDE SEQUENCE [LARGE SCALE GENOMIC DNA]</scope>
    <source>
        <strain evidence="2">V071</strain>
    </source>
</reference>
<feature type="compositionally biased region" description="Low complexity" evidence="1">
    <location>
        <begin position="386"/>
        <end position="395"/>
    </location>
</feature>
<dbReference type="PANTHER" id="PTHR14926">
    <property type="entry name" value="M-PHASE PHOSPHOPROTEIN 9"/>
    <property type="match status" value="1"/>
</dbReference>
<feature type="region of interest" description="Disordered" evidence="1">
    <location>
        <begin position="220"/>
        <end position="276"/>
    </location>
</feature>
<organism evidence="2 3">
    <name type="scientific">Myodes glareolus</name>
    <name type="common">Bank vole</name>
    <name type="synonym">Clethrionomys glareolus</name>
    <dbReference type="NCBI Taxonomy" id="447135"/>
    <lineage>
        <taxon>Eukaryota</taxon>
        <taxon>Metazoa</taxon>
        <taxon>Chordata</taxon>
        <taxon>Craniata</taxon>
        <taxon>Vertebrata</taxon>
        <taxon>Euteleostomi</taxon>
        <taxon>Mammalia</taxon>
        <taxon>Eutheria</taxon>
        <taxon>Euarchontoglires</taxon>
        <taxon>Glires</taxon>
        <taxon>Rodentia</taxon>
        <taxon>Myomorpha</taxon>
        <taxon>Muroidea</taxon>
        <taxon>Cricetidae</taxon>
        <taxon>Arvicolinae</taxon>
        <taxon>Myodes</taxon>
    </lineage>
</organism>
<comment type="caution">
    <text evidence="2">The sequence shown here is derived from an EMBL/GenBank/DDBJ whole genome shotgun (WGS) entry which is preliminary data.</text>
</comment>
<dbReference type="EMBL" id="JBBHLL010000357">
    <property type="protein sequence ID" value="KAK7804958.1"/>
    <property type="molecule type" value="Genomic_DNA"/>
</dbReference>
<accession>A0AAW0HSB5</accession>
<feature type="region of interest" description="Disordered" evidence="1">
    <location>
        <begin position="386"/>
        <end position="415"/>
    </location>
</feature>
<evidence type="ECO:0008006" key="4">
    <source>
        <dbReference type="Google" id="ProtNLM"/>
    </source>
</evidence>
<dbReference type="Proteomes" id="UP001488838">
    <property type="component" value="Unassembled WGS sequence"/>
</dbReference>
<keyword evidence="3" id="KW-1185">Reference proteome</keyword>
<name>A0AAW0HSB5_MYOGA</name>
<dbReference type="GO" id="GO:0005814">
    <property type="term" value="C:centriole"/>
    <property type="evidence" value="ECO:0007669"/>
    <property type="project" value="TreeGrafter"/>
</dbReference>
<dbReference type="AlphaFoldDB" id="A0AAW0HSB5"/>